<gene>
    <name evidence="1" type="ORF">ANE_LOCUS24320</name>
</gene>
<dbReference type="AlphaFoldDB" id="A0A565CK15"/>
<dbReference type="Proteomes" id="UP000489600">
    <property type="component" value="Unassembled WGS sequence"/>
</dbReference>
<comment type="caution">
    <text evidence="1">The sequence shown here is derived from an EMBL/GenBank/DDBJ whole genome shotgun (WGS) entry which is preliminary data.</text>
</comment>
<accession>A0A565CK15</accession>
<dbReference type="EMBL" id="CABITT030000008">
    <property type="protein sequence ID" value="VVB13876.1"/>
    <property type="molecule type" value="Genomic_DNA"/>
</dbReference>
<keyword evidence="2" id="KW-1185">Reference proteome</keyword>
<evidence type="ECO:0000313" key="2">
    <source>
        <dbReference type="Proteomes" id="UP000489600"/>
    </source>
</evidence>
<sequence length="110" mass="12784">MAEAEEGGHVITDPRFPSVSNWLFLRYMDMELGLSLCYERMDAFCQWWSIHLSQSREEEDDGSFSVLIMVMAIFCTEEPLLPDPSATLMQQKAITSEAKGRSRRRVEFIW</sequence>
<evidence type="ECO:0000313" key="1">
    <source>
        <dbReference type="EMBL" id="VVB13876.1"/>
    </source>
</evidence>
<reference evidence="1" key="1">
    <citation type="submission" date="2019-07" db="EMBL/GenBank/DDBJ databases">
        <authorList>
            <person name="Dittberner H."/>
        </authorList>
    </citation>
    <scope>NUCLEOTIDE SEQUENCE [LARGE SCALE GENOMIC DNA]</scope>
</reference>
<protein>
    <submittedName>
        <fullName evidence="1">Uncharacterized protein</fullName>
    </submittedName>
</protein>
<proteinExistence type="predicted"/>
<organism evidence="1 2">
    <name type="scientific">Arabis nemorensis</name>
    <dbReference type="NCBI Taxonomy" id="586526"/>
    <lineage>
        <taxon>Eukaryota</taxon>
        <taxon>Viridiplantae</taxon>
        <taxon>Streptophyta</taxon>
        <taxon>Embryophyta</taxon>
        <taxon>Tracheophyta</taxon>
        <taxon>Spermatophyta</taxon>
        <taxon>Magnoliopsida</taxon>
        <taxon>eudicotyledons</taxon>
        <taxon>Gunneridae</taxon>
        <taxon>Pentapetalae</taxon>
        <taxon>rosids</taxon>
        <taxon>malvids</taxon>
        <taxon>Brassicales</taxon>
        <taxon>Brassicaceae</taxon>
        <taxon>Arabideae</taxon>
        <taxon>Arabis</taxon>
    </lineage>
</organism>
<name>A0A565CK15_9BRAS</name>